<evidence type="ECO:0000313" key="1">
    <source>
        <dbReference type="EMBL" id="PXY41222.1"/>
    </source>
</evidence>
<dbReference type="OrthoDB" id="9800162at2"/>
<dbReference type="RefSeq" id="WP_110306011.1">
    <property type="nucleotide sequence ID" value="NZ_QJHK01000005.1"/>
</dbReference>
<dbReference type="EMBL" id="QJHK01000005">
    <property type="protein sequence ID" value="PXY41222.1"/>
    <property type="molecule type" value="Genomic_DNA"/>
</dbReference>
<proteinExistence type="predicted"/>
<protein>
    <submittedName>
        <fullName evidence="1">Uncharacterized protein</fullName>
    </submittedName>
</protein>
<accession>A0A2V4BRM1</accession>
<name>A0A2V4BRM1_9FLAO</name>
<organism evidence="1 2">
    <name type="scientific">Flavobacterium cheongpyeongense</name>
    <dbReference type="NCBI Taxonomy" id="2212651"/>
    <lineage>
        <taxon>Bacteria</taxon>
        <taxon>Pseudomonadati</taxon>
        <taxon>Bacteroidota</taxon>
        <taxon>Flavobacteriia</taxon>
        <taxon>Flavobacteriales</taxon>
        <taxon>Flavobacteriaceae</taxon>
        <taxon>Flavobacterium</taxon>
    </lineage>
</organism>
<evidence type="ECO:0000313" key="2">
    <source>
        <dbReference type="Proteomes" id="UP000247903"/>
    </source>
</evidence>
<keyword evidence="2" id="KW-1185">Reference proteome</keyword>
<dbReference type="AlphaFoldDB" id="A0A2V4BRM1"/>
<sequence length="587" mass="65144">MSYLNVPRLTFSGQFQADPSTVNNDPTHFNNETFRPEYQNYSTADAANGWWNPDGTGNWRFIGCKITSVTYQDGTSTDNPLVDPIIGMSIMDTDARTAGKIVDLDSQQQMVSELWGFVVRIVNNEGNTLMKGDYEVAAFSNIWFTRSVDKSFDAAAGATYQSIIKNIDWNFEISNSRYLNELKAVSCDQLSIQFTVDRYNGTNTSPQFTLGRIAGSIGPSSNNEPKHFVLGRQLFPNPLPQSLNPGQVQTYNYATALVDEQLKQVVLDFGNALQFTTGGVVNSFVDLHLVINTSTETSTSYVDIGKIDYSSPDWYMGTSGILTFPLSEQQLSLVNEYPLAITQIVTTPNNVFTLDTTQTSKAIYTESADYVCADKFVFRLDPDDNCKVHFYATHLGKALPNVIIQAQDATQKLLFAPPPPVLPVVGIPTIPFFSGTDPASVTTDANGKATLEFTAPDPGNPRVYIDGQIYGISYNLSTQNFAKDCNQSNFISLLIYSGAPASEIVPDWDNFIQPIMQQYANLYPLMSKGIFNLADRTVFENNAQILHLVFSKDPEDSNYMPATRDLSKYKKTVILDYLQNIIDKTKA</sequence>
<gene>
    <name evidence="1" type="ORF">DMB65_07395</name>
</gene>
<dbReference type="Proteomes" id="UP000247903">
    <property type="component" value="Unassembled WGS sequence"/>
</dbReference>
<reference evidence="1 2" key="1">
    <citation type="submission" date="2018-05" db="EMBL/GenBank/DDBJ databases">
        <title>Flavobacterium sp. strain IMCC34759, incomplete genome.</title>
        <authorList>
            <person name="Joung Y."/>
            <person name="Cho J."/>
        </authorList>
    </citation>
    <scope>NUCLEOTIDE SEQUENCE [LARGE SCALE GENOMIC DNA]</scope>
    <source>
        <strain evidence="1 2">IMCC34759</strain>
    </source>
</reference>
<comment type="caution">
    <text evidence="1">The sequence shown here is derived from an EMBL/GenBank/DDBJ whole genome shotgun (WGS) entry which is preliminary data.</text>
</comment>